<comment type="caution">
    <text evidence="1">The sequence shown here is derived from an EMBL/GenBank/DDBJ whole genome shotgun (WGS) entry which is preliminary data.</text>
</comment>
<sequence>MNDGKTTSDSLPWDVITKMVNEGEYKKDFDGITDEAFRFAVNDDNRSQVVDSAWKSLKKTDPNATQEQAEALADMMQILARMVIKKLEEKQDNT</sequence>
<protein>
    <submittedName>
        <fullName evidence="1">Uncharacterized protein</fullName>
    </submittedName>
</protein>
<dbReference type="Proteomes" id="UP000177967">
    <property type="component" value="Unassembled WGS sequence"/>
</dbReference>
<dbReference type="AlphaFoldDB" id="A0A1G1UY01"/>
<organism evidence="1 2">
    <name type="scientific">Candidatus Blackburnbacteria bacterium RIFCSPHIGHO2_01_FULL_43_15b</name>
    <dbReference type="NCBI Taxonomy" id="1797513"/>
    <lineage>
        <taxon>Bacteria</taxon>
        <taxon>Candidatus Blackburniibacteriota</taxon>
    </lineage>
</organism>
<accession>A0A1G1UY01</accession>
<dbReference type="STRING" id="1797513.A2782_02035"/>
<reference evidence="1 2" key="1">
    <citation type="journal article" date="2016" name="Nat. Commun.">
        <title>Thousands of microbial genomes shed light on interconnected biogeochemical processes in an aquifer system.</title>
        <authorList>
            <person name="Anantharaman K."/>
            <person name="Brown C.T."/>
            <person name="Hug L.A."/>
            <person name="Sharon I."/>
            <person name="Castelle C.J."/>
            <person name="Probst A.J."/>
            <person name="Thomas B.C."/>
            <person name="Singh A."/>
            <person name="Wilkins M.J."/>
            <person name="Karaoz U."/>
            <person name="Brodie E.L."/>
            <person name="Williams K.H."/>
            <person name="Hubbard S.S."/>
            <person name="Banfield J.F."/>
        </authorList>
    </citation>
    <scope>NUCLEOTIDE SEQUENCE [LARGE SCALE GENOMIC DNA]</scope>
</reference>
<dbReference type="EMBL" id="MHBW01000032">
    <property type="protein sequence ID" value="OGY08017.1"/>
    <property type="molecule type" value="Genomic_DNA"/>
</dbReference>
<evidence type="ECO:0000313" key="2">
    <source>
        <dbReference type="Proteomes" id="UP000177967"/>
    </source>
</evidence>
<name>A0A1G1UY01_9BACT</name>
<gene>
    <name evidence="1" type="ORF">A2782_02035</name>
</gene>
<evidence type="ECO:0000313" key="1">
    <source>
        <dbReference type="EMBL" id="OGY08017.1"/>
    </source>
</evidence>
<proteinExistence type="predicted"/>